<dbReference type="GO" id="GO:0000209">
    <property type="term" value="P:protein polyubiquitination"/>
    <property type="evidence" value="ECO:0007669"/>
    <property type="project" value="InterPro"/>
</dbReference>
<reference evidence="10" key="1">
    <citation type="submission" date="2024-02" db="UniProtKB">
        <authorList>
            <consortium name="WormBaseParasite"/>
        </authorList>
    </citation>
    <scope>IDENTIFICATION</scope>
</reference>
<protein>
    <recommendedName>
        <fullName evidence="2">HECT-type E3 ubiquitin transferase</fullName>
        <ecNumber evidence="2">2.3.2.26</ecNumber>
    </recommendedName>
</protein>
<feature type="signal peptide" evidence="7">
    <location>
        <begin position="1"/>
        <end position="18"/>
    </location>
</feature>
<dbReference type="InterPro" id="IPR044611">
    <property type="entry name" value="E3A/B/C-like"/>
</dbReference>
<organism evidence="9 10">
    <name type="scientific">Strongyloides stercoralis</name>
    <name type="common">Threadworm</name>
    <dbReference type="NCBI Taxonomy" id="6248"/>
    <lineage>
        <taxon>Eukaryota</taxon>
        <taxon>Metazoa</taxon>
        <taxon>Ecdysozoa</taxon>
        <taxon>Nematoda</taxon>
        <taxon>Chromadorea</taxon>
        <taxon>Rhabditida</taxon>
        <taxon>Tylenchina</taxon>
        <taxon>Panagrolaimomorpha</taxon>
        <taxon>Strongyloidoidea</taxon>
        <taxon>Strongyloididae</taxon>
        <taxon>Strongyloides</taxon>
    </lineage>
</organism>
<dbReference type="AlphaFoldDB" id="A0AAF5DBE9"/>
<dbReference type="FunFam" id="3.30.2410.10:FF:000003">
    <property type="entry name" value="probable E3 ubiquitin-protein ligase HERC4 isoform X1"/>
    <property type="match status" value="1"/>
</dbReference>
<evidence type="ECO:0000256" key="5">
    <source>
        <dbReference type="PROSITE-ProRule" id="PRU00104"/>
    </source>
</evidence>
<evidence type="ECO:0000313" key="9">
    <source>
        <dbReference type="Proteomes" id="UP000035681"/>
    </source>
</evidence>
<comment type="catalytic activity">
    <reaction evidence="1">
        <text>S-ubiquitinyl-[E2 ubiquitin-conjugating enzyme]-L-cysteine + [acceptor protein]-L-lysine = [E2 ubiquitin-conjugating enzyme]-L-cysteine + N(6)-ubiquitinyl-[acceptor protein]-L-lysine.</text>
        <dbReference type="EC" id="2.3.2.26"/>
    </reaction>
</comment>
<dbReference type="InterPro" id="IPR000569">
    <property type="entry name" value="HECT_dom"/>
</dbReference>
<dbReference type="Pfam" id="PF00632">
    <property type="entry name" value="HECT"/>
    <property type="match status" value="1"/>
</dbReference>
<dbReference type="Gene3D" id="3.30.2410.10">
    <property type="entry name" value="Hect, E3 ligase catalytic domain"/>
    <property type="match status" value="1"/>
</dbReference>
<feature type="compositionally biased region" description="Polar residues" evidence="6">
    <location>
        <begin position="464"/>
        <end position="477"/>
    </location>
</feature>
<evidence type="ECO:0000256" key="3">
    <source>
        <dbReference type="ARBA" id="ARBA00022679"/>
    </source>
</evidence>
<dbReference type="Pfam" id="PF16558">
    <property type="entry name" value="AZUL"/>
    <property type="match status" value="1"/>
</dbReference>
<dbReference type="CDD" id="cd00078">
    <property type="entry name" value="HECTc"/>
    <property type="match status" value="1"/>
</dbReference>
<accession>A0AAF5DBE9</accession>
<feature type="domain" description="HECT" evidence="8">
    <location>
        <begin position="651"/>
        <end position="978"/>
    </location>
</feature>
<keyword evidence="7" id="KW-0732">Signal</keyword>
<dbReference type="EC" id="2.3.2.26" evidence="2"/>
<keyword evidence="9" id="KW-1185">Reference proteome</keyword>
<evidence type="ECO:0000256" key="4">
    <source>
        <dbReference type="ARBA" id="ARBA00022786"/>
    </source>
</evidence>
<evidence type="ECO:0000256" key="6">
    <source>
        <dbReference type="SAM" id="MobiDB-lite"/>
    </source>
</evidence>
<evidence type="ECO:0000259" key="8">
    <source>
        <dbReference type="PROSITE" id="PS50237"/>
    </source>
</evidence>
<dbReference type="InterPro" id="IPR042556">
    <property type="entry name" value="AZUL_sf"/>
</dbReference>
<dbReference type="PANTHER" id="PTHR45700">
    <property type="entry name" value="UBIQUITIN-PROTEIN LIGASE E3C"/>
    <property type="match status" value="1"/>
</dbReference>
<sequence>RILFINFITLLTVLDCNMDRKEEVKEENKLEIKKEGQMSAEEVRKLRVQEDSKLLNAYLQQIKVGCGRFMCDNKSCASSGYIKPNQEEHKYVKYAIEIMKSKTKLCPPIEVTFPSDKEIKVSVCKNLIADFRRTNDLQPLKDFINLTLFKKENILCQIIHYELAQRLCEIMMIEENRIKEFTQEYYNFQLDDNGGKKINIRKYLQKASYFKQAPLKDRMKAFERNLRYPGEQYIRKRSAQDKSNISKDLIKRFPSRSEEEEEIYACIKLLKEVVLENNIIRKVYVCALNKMVREIFYLYTLSNTWKNDQIFSYIFLKFFLTMPHVISISEFYTVNLVDIAKVFSLAGYQARNKIARFVSTQNLDWIKNWIDDIQQAITVRSVTIRAYTDTLEHDFFDGEDIPGLLAMLEVFHTAVMIHKKKAEDNDLVVKYDNPHIKLVRKKSKKSVNDNASNGKVGDGEEDGTSVNEDSTNQQMEQGDNDIATVPSNNVIQWSRDLKVDLDLEKPGWCEGFDKDISEKMHQIDVHHNSRNNAWNTNPYNTVIPLNYFINDELSANVDVERDFRAFKTGFSVPLILDFPFAFHTGVKHSFLMEYNKWRMKVEQTLPINGAFDVDDDEDDDITDYLQIQVRREEAMNDSLNWLSNVFSKEKSRFNVRKQLRVQFEGEEGIDEGGLSKEFYQIITKKIFDPDYGMFIFNKESRTYWFNPQCTYCDMEYVLIGLMIAMALYNEVMIDVAFPVILYKRLLSGQVDLEDMKDFDNIMYNSFKNLLQTQDVEDIFCLNFTVSYKDVCGVEHTYELIENGTNVPVTDTNKKDYVKRYVKFLLIDQVKHQFDKFATGFFMVTNPILLRALCHPEEIDQFICGVVDLDLNQLQKHVSYTSGYTADSQTIKDFWKVVHEFTLEQKRQLLEFITGSHRIPVGGYKSMEFSIQRHGDMRDHLPSSHTCYNFLLLPDYKDYNILKERLTLALKYCKGFGLQ</sequence>
<evidence type="ECO:0000256" key="7">
    <source>
        <dbReference type="SAM" id="SignalP"/>
    </source>
</evidence>
<dbReference type="PROSITE" id="PS50237">
    <property type="entry name" value="HECT"/>
    <property type="match status" value="1"/>
</dbReference>
<dbReference type="GO" id="GO:0061630">
    <property type="term" value="F:ubiquitin protein ligase activity"/>
    <property type="evidence" value="ECO:0007669"/>
    <property type="project" value="UniProtKB-EC"/>
</dbReference>
<keyword evidence="4 5" id="KW-0833">Ubl conjugation pathway</keyword>
<name>A0AAF5DBE9_STRER</name>
<evidence type="ECO:0000313" key="10">
    <source>
        <dbReference type="WBParaSite" id="TCONS_00009398.p1"/>
    </source>
</evidence>
<dbReference type="Proteomes" id="UP000035681">
    <property type="component" value="Unplaced"/>
</dbReference>
<dbReference type="InterPro" id="IPR035983">
    <property type="entry name" value="Hect_E3_ubiquitin_ligase"/>
</dbReference>
<dbReference type="InterPro" id="IPR032353">
    <property type="entry name" value="AZUL"/>
</dbReference>
<dbReference type="Gene3D" id="3.30.2160.10">
    <property type="entry name" value="Hect, E3 ligase catalytic domain"/>
    <property type="match status" value="1"/>
</dbReference>
<keyword evidence="3" id="KW-0808">Transferase</keyword>
<dbReference type="SUPFAM" id="SSF56204">
    <property type="entry name" value="Hect, E3 ligase catalytic domain"/>
    <property type="match status" value="1"/>
</dbReference>
<dbReference type="Gene3D" id="3.90.1750.10">
    <property type="entry name" value="Hect, E3 ligase catalytic domains"/>
    <property type="match status" value="1"/>
</dbReference>
<feature type="region of interest" description="Disordered" evidence="6">
    <location>
        <begin position="440"/>
        <end position="485"/>
    </location>
</feature>
<evidence type="ECO:0000256" key="1">
    <source>
        <dbReference type="ARBA" id="ARBA00000885"/>
    </source>
</evidence>
<dbReference type="WBParaSite" id="TCONS_00009398.p1">
    <property type="protein sequence ID" value="TCONS_00009398.p1"/>
    <property type="gene ID" value="XLOC_007214"/>
</dbReference>
<dbReference type="SMART" id="SM00119">
    <property type="entry name" value="HECTc"/>
    <property type="match status" value="1"/>
</dbReference>
<dbReference type="Gene3D" id="6.10.130.10">
    <property type="entry name" value="Ubiquitin-protein ligase E3A, N-terminal zinc-binding domain (AZUL)"/>
    <property type="match status" value="1"/>
</dbReference>
<feature type="chain" id="PRO_5042243701" description="HECT-type E3 ubiquitin transferase" evidence="7">
    <location>
        <begin position="19"/>
        <end position="978"/>
    </location>
</feature>
<dbReference type="PANTHER" id="PTHR45700:SF8">
    <property type="entry name" value="HECT-TYPE E3 UBIQUITIN TRANSFERASE"/>
    <property type="match status" value="1"/>
</dbReference>
<feature type="active site" description="Glycyl thioester intermediate" evidence="5">
    <location>
        <position position="946"/>
    </location>
</feature>
<proteinExistence type="predicted"/>
<evidence type="ECO:0000256" key="2">
    <source>
        <dbReference type="ARBA" id="ARBA00012485"/>
    </source>
</evidence>